<dbReference type="RefSeq" id="WP_068123265.1">
    <property type="nucleotide sequence ID" value="NZ_CCXJ01000633.1"/>
</dbReference>
<comment type="caution">
    <text evidence="1">The sequence shown here is derived from an EMBL/GenBank/DDBJ whole genome shotgun (WGS) entry which is preliminary data.</text>
</comment>
<gene>
    <name evidence="1" type="ORF">J2S59_001286</name>
</gene>
<dbReference type="EMBL" id="JAUSQM010000001">
    <property type="protein sequence ID" value="MDP9821477.1"/>
    <property type="molecule type" value="Genomic_DNA"/>
</dbReference>
<evidence type="ECO:0000313" key="1">
    <source>
        <dbReference type="EMBL" id="MDP9821477.1"/>
    </source>
</evidence>
<keyword evidence="2" id="KW-1185">Reference proteome</keyword>
<organism evidence="1 2">
    <name type="scientific">Nocardioides massiliensis</name>
    <dbReference type="NCBI Taxonomy" id="1325935"/>
    <lineage>
        <taxon>Bacteria</taxon>
        <taxon>Bacillati</taxon>
        <taxon>Actinomycetota</taxon>
        <taxon>Actinomycetes</taxon>
        <taxon>Propionibacteriales</taxon>
        <taxon>Nocardioidaceae</taxon>
        <taxon>Nocardioides</taxon>
    </lineage>
</organism>
<proteinExistence type="predicted"/>
<name>A0ABT9NMK6_9ACTN</name>
<accession>A0ABT9NMK6</accession>
<sequence length="249" mass="28006">MSLQFSDSDELDDYSGPFEPDLRLDDFSKEGLKKLVEIGGAIYGTVNRKWYDAAVKRFGQEIADEMHHEAWFADGGAGDVENVTISTLMGFADEDEVTTPLKVWQCLPAMASRMHMVFEQTEGGDWTMSTPQCLVPEMGEKYGPAVMDYMVNKICGHLELFGFRHGASRWNANIRIDPMKLPPRADAGDVHCRWRISLEDERVDYAAEPGDYVAEHGLRRATDVEIVNHEAGKYAARRFHQRAAQQAGS</sequence>
<protein>
    <submittedName>
        <fullName evidence="1">Uncharacterized protein</fullName>
    </submittedName>
</protein>
<reference evidence="1 2" key="1">
    <citation type="submission" date="2023-07" db="EMBL/GenBank/DDBJ databases">
        <title>Sequencing the genomes of 1000 actinobacteria strains.</title>
        <authorList>
            <person name="Klenk H.-P."/>
        </authorList>
    </citation>
    <scope>NUCLEOTIDE SEQUENCE [LARGE SCALE GENOMIC DNA]</scope>
    <source>
        <strain evidence="1 2">GD13</strain>
    </source>
</reference>
<dbReference type="Proteomes" id="UP001240447">
    <property type="component" value="Unassembled WGS sequence"/>
</dbReference>
<evidence type="ECO:0000313" key="2">
    <source>
        <dbReference type="Proteomes" id="UP001240447"/>
    </source>
</evidence>